<dbReference type="InterPro" id="IPR021333">
    <property type="entry name" value="DUF2946"/>
</dbReference>
<dbReference type="Pfam" id="PF11162">
    <property type="entry name" value="DUF2946"/>
    <property type="match status" value="1"/>
</dbReference>
<name>A0ABU5IHB6_9BURK</name>
<dbReference type="RefSeq" id="WP_066341448.1">
    <property type="nucleotide sequence ID" value="NZ_JAXOJX010000031.1"/>
</dbReference>
<evidence type="ECO:0000313" key="1">
    <source>
        <dbReference type="EMBL" id="MDZ5458531.1"/>
    </source>
</evidence>
<gene>
    <name evidence="1" type="ORF">SM757_18285</name>
</gene>
<evidence type="ECO:0000313" key="2">
    <source>
        <dbReference type="Proteomes" id="UP001293718"/>
    </source>
</evidence>
<accession>A0ABU5IHB6</accession>
<keyword evidence="2" id="KW-1185">Reference proteome</keyword>
<proteinExistence type="predicted"/>
<comment type="caution">
    <text evidence="1">The sequence shown here is derived from an EMBL/GenBank/DDBJ whole genome shotgun (WGS) entry which is preliminary data.</text>
</comment>
<reference evidence="1 2" key="1">
    <citation type="submission" date="2023-11" db="EMBL/GenBank/DDBJ databases">
        <title>Draft genome of Azohydromonas lata strain H1 (DSM1123), a polyhydroxyalkanoate producer.</title>
        <authorList>
            <person name="Traversa D."/>
            <person name="D'Addabbo P."/>
            <person name="Pazzani C."/>
            <person name="Manzari C."/>
            <person name="Chiara M."/>
            <person name="Scrascia M."/>
        </authorList>
    </citation>
    <scope>NUCLEOTIDE SEQUENCE [LARGE SCALE GENOMIC DNA]</scope>
    <source>
        <strain evidence="1 2">H1</strain>
    </source>
</reference>
<evidence type="ECO:0008006" key="3">
    <source>
        <dbReference type="Google" id="ProtNLM"/>
    </source>
</evidence>
<dbReference type="Proteomes" id="UP001293718">
    <property type="component" value="Unassembled WGS sequence"/>
</dbReference>
<sequence length="120" mass="12592">MHRLARHRRPQRLVALAALVLALLMQALWMPRMATAMAAGVDVCSAQGHRRIPLPADDGAPQSHHHDCCCPGAMAAAPPPAVAALLLVPNRQAPDVAPQGAAPSLDWVGPLSRGPPAFLL</sequence>
<protein>
    <recommendedName>
        <fullName evidence="3">DUF2946 domain-containing protein</fullName>
    </recommendedName>
</protein>
<organism evidence="1 2">
    <name type="scientific">Azohydromonas lata</name>
    <dbReference type="NCBI Taxonomy" id="45677"/>
    <lineage>
        <taxon>Bacteria</taxon>
        <taxon>Pseudomonadati</taxon>
        <taxon>Pseudomonadota</taxon>
        <taxon>Betaproteobacteria</taxon>
        <taxon>Burkholderiales</taxon>
        <taxon>Sphaerotilaceae</taxon>
        <taxon>Azohydromonas</taxon>
    </lineage>
</organism>
<dbReference type="EMBL" id="JAXOJX010000031">
    <property type="protein sequence ID" value="MDZ5458531.1"/>
    <property type="molecule type" value="Genomic_DNA"/>
</dbReference>